<dbReference type="Proteomes" id="UP000728032">
    <property type="component" value="Unassembled WGS sequence"/>
</dbReference>
<dbReference type="InterPro" id="IPR011234">
    <property type="entry name" value="Fumarylacetoacetase-like_C"/>
</dbReference>
<keyword evidence="2" id="KW-0479">Metal-binding</keyword>
<dbReference type="Pfam" id="PF01557">
    <property type="entry name" value="FAA_hydrolase"/>
    <property type="match status" value="1"/>
</dbReference>
<comment type="similarity">
    <text evidence="1">Belongs to the FAH family.</text>
</comment>
<feature type="non-terminal residue" evidence="7">
    <location>
        <position position="1"/>
    </location>
</feature>
<feature type="domain" description="Fumarylacetoacetase-like C-terminal" evidence="6">
    <location>
        <begin position="11"/>
        <end position="53"/>
    </location>
</feature>
<evidence type="ECO:0000256" key="3">
    <source>
        <dbReference type="ARBA" id="ARBA00042340"/>
    </source>
</evidence>
<dbReference type="GO" id="GO:0046872">
    <property type="term" value="F:metal ion binding"/>
    <property type="evidence" value="ECO:0007669"/>
    <property type="project" value="UniProtKB-KW"/>
</dbReference>
<dbReference type="EC" id="5.3.2.2" evidence="5"/>
<dbReference type="Gene3D" id="3.90.850.10">
    <property type="entry name" value="Fumarylacetoacetase-like, C-terminal domain"/>
    <property type="match status" value="1"/>
</dbReference>
<evidence type="ECO:0000259" key="6">
    <source>
        <dbReference type="Pfam" id="PF01557"/>
    </source>
</evidence>
<dbReference type="InterPro" id="IPR036663">
    <property type="entry name" value="Fumarylacetoacetase_C_sf"/>
</dbReference>
<dbReference type="PANTHER" id="PTHR11820:SF7">
    <property type="entry name" value="ACYLPYRUVASE FAHD1, MITOCHONDRIAL"/>
    <property type="match status" value="1"/>
</dbReference>
<reference evidence="7" key="1">
    <citation type="submission" date="2020-11" db="EMBL/GenBank/DDBJ databases">
        <authorList>
            <person name="Tran Van P."/>
        </authorList>
    </citation>
    <scope>NUCLEOTIDE SEQUENCE</scope>
</reference>
<evidence type="ECO:0000313" key="7">
    <source>
        <dbReference type="EMBL" id="CAD7665260.1"/>
    </source>
</evidence>
<dbReference type="PANTHER" id="PTHR11820">
    <property type="entry name" value="ACYLPYRUVASE"/>
    <property type="match status" value="1"/>
</dbReference>
<dbReference type="GO" id="GO:0018773">
    <property type="term" value="F:acetylpyruvate hydrolase activity"/>
    <property type="evidence" value="ECO:0007669"/>
    <property type="project" value="TreeGrafter"/>
</dbReference>
<dbReference type="AlphaFoldDB" id="A0A7R9MT55"/>
<accession>A0A7R9MT55</accession>
<organism evidence="7">
    <name type="scientific">Oppiella nova</name>
    <dbReference type="NCBI Taxonomy" id="334625"/>
    <lineage>
        <taxon>Eukaryota</taxon>
        <taxon>Metazoa</taxon>
        <taxon>Ecdysozoa</taxon>
        <taxon>Arthropoda</taxon>
        <taxon>Chelicerata</taxon>
        <taxon>Arachnida</taxon>
        <taxon>Acari</taxon>
        <taxon>Acariformes</taxon>
        <taxon>Sarcoptiformes</taxon>
        <taxon>Oribatida</taxon>
        <taxon>Brachypylina</taxon>
        <taxon>Oppioidea</taxon>
        <taxon>Oppiidae</taxon>
        <taxon>Oppiella</taxon>
    </lineage>
</organism>
<gene>
    <name evidence="7" type="ORF">ONB1V03_LOCUS21818</name>
</gene>
<dbReference type="EMBL" id="CAJPVJ010044622">
    <property type="protein sequence ID" value="CAG2182397.1"/>
    <property type="molecule type" value="Genomic_DNA"/>
</dbReference>
<dbReference type="GO" id="GO:0050163">
    <property type="term" value="F:oxaloacetate tautomerase activity"/>
    <property type="evidence" value="ECO:0007669"/>
    <property type="project" value="UniProtKB-EC"/>
</dbReference>
<evidence type="ECO:0000256" key="5">
    <source>
        <dbReference type="ARBA" id="ARBA00044973"/>
    </source>
</evidence>
<sequence>RLTRFVEFGRKIVCVGKNYGKHAQEMGGKVPDKPLIFLKPATAYVTEGNPINVVSNDFPSVAENSITR</sequence>
<dbReference type="SUPFAM" id="SSF56529">
    <property type="entry name" value="FAH"/>
    <property type="match status" value="1"/>
</dbReference>
<proteinExistence type="inferred from homology"/>
<evidence type="ECO:0000256" key="1">
    <source>
        <dbReference type="ARBA" id="ARBA00010211"/>
    </source>
</evidence>
<comment type="catalytic activity">
    <reaction evidence="4">
        <text>oxaloacetate = enol-oxaloacetate</text>
        <dbReference type="Rhea" id="RHEA:16021"/>
        <dbReference type="ChEBI" id="CHEBI:16452"/>
        <dbReference type="ChEBI" id="CHEBI:17479"/>
        <dbReference type="EC" id="5.3.2.2"/>
    </reaction>
    <physiologicalReaction direction="right-to-left" evidence="4">
        <dbReference type="Rhea" id="RHEA:16023"/>
    </physiologicalReaction>
</comment>
<protein>
    <recommendedName>
        <fullName evidence="5">oxaloacetate tautomerase</fullName>
        <ecNumber evidence="5">5.3.2.2</ecNumber>
    </recommendedName>
    <alternativeName>
        <fullName evidence="3">Fumarylacetoacetate hydrolase domain-containing protein 1</fullName>
    </alternativeName>
</protein>
<evidence type="ECO:0000256" key="2">
    <source>
        <dbReference type="ARBA" id="ARBA00022723"/>
    </source>
</evidence>
<evidence type="ECO:0000313" key="8">
    <source>
        <dbReference type="Proteomes" id="UP000728032"/>
    </source>
</evidence>
<keyword evidence="8" id="KW-1185">Reference proteome</keyword>
<dbReference type="OrthoDB" id="411064at2759"/>
<dbReference type="GO" id="GO:0005739">
    <property type="term" value="C:mitochondrion"/>
    <property type="evidence" value="ECO:0007669"/>
    <property type="project" value="TreeGrafter"/>
</dbReference>
<evidence type="ECO:0000256" key="4">
    <source>
        <dbReference type="ARBA" id="ARBA00044911"/>
    </source>
</evidence>
<name>A0A7R9MT55_9ACAR</name>
<dbReference type="EMBL" id="OC959447">
    <property type="protein sequence ID" value="CAD7665260.1"/>
    <property type="molecule type" value="Genomic_DNA"/>
</dbReference>